<proteinExistence type="predicted"/>
<name>A0A2G9UAR6_TELCI</name>
<evidence type="ECO:0000313" key="1">
    <source>
        <dbReference type="EMBL" id="PIO67304.1"/>
    </source>
</evidence>
<organism evidence="1 2">
    <name type="scientific">Teladorsagia circumcincta</name>
    <name type="common">Brown stomach worm</name>
    <name type="synonym">Ostertagia circumcincta</name>
    <dbReference type="NCBI Taxonomy" id="45464"/>
    <lineage>
        <taxon>Eukaryota</taxon>
        <taxon>Metazoa</taxon>
        <taxon>Ecdysozoa</taxon>
        <taxon>Nematoda</taxon>
        <taxon>Chromadorea</taxon>
        <taxon>Rhabditida</taxon>
        <taxon>Rhabditina</taxon>
        <taxon>Rhabditomorpha</taxon>
        <taxon>Strongyloidea</taxon>
        <taxon>Trichostrongylidae</taxon>
        <taxon>Teladorsagia</taxon>
    </lineage>
</organism>
<accession>A0A2G9UAR6</accession>
<reference evidence="1 2" key="1">
    <citation type="submission" date="2015-09" db="EMBL/GenBank/DDBJ databases">
        <title>Draft genome of the parasitic nematode Teladorsagia circumcincta isolate WARC Sus (inbred).</title>
        <authorList>
            <person name="Mitreva M."/>
        </authorList>
    </citation>
    <scope>NUCLEOTIDE SEQUENCE [LARGE SCALE GENOMIC DNA]</scope>
    <source>
        <strain evidence="1 2">S</strain>
    </source>
</reference>
<sequence length="67" mass="7816">MLFVLYDNWGRPTPQNRPTGQLFKISFSLVVAEKRPEALPKQRWLDTLHKDLKTLDILPDQALNRGK</sequence>
<dbReference type="Proteomes" id="UP000230423">
    <property type="component" value="Unassembled WGS sequence"/>
</dbReference>
<gene>
    <name evidence="1" type="ORF">TELCIR_10949</name>
</gene>
<dbReference type="AlphaFoldDB" id="A0A2G9UAR6"/>
<dbReference type="EMBL" id="KZ347679">
    <property type="protein sequence ID" value="PIO67304.1"/>
    <property type="molecule type" value="Genomic_DNA"/>
</dbReference>
<protein>
    <submittedName>
        <fullName evidence="1">Uncharacterized protein</fullName>
    </submittedName>
</protein>
<evidence type="ECO:0000313" key="2">
    <source>
        <dbReference type="Proteomes" id="UP000230423"/>
    </source>
</evidence>
<keyword evidence="2" id="KW-1185">Reference proteome</keyword>